<feature type="binding site" evidence="10">
    <location>
        <position position="312"/>
    </location>
    <ligand>
        <name>Zn(2+)</name>
        <dbReference type="ChEBI" id="CHEBI:29105"/>
    </ligand>
</feature>
<evidence type="ECO:0000259" key="12">
    <source>
        <dbReference type="PROSITE" id="PS50305"/>
    </source>
</evidence>
<dbReference type="InterPro" id="IPR026591">
    <property type="entry name" value="Sirtuin_cat_small_dom_sf"/>
</dbReference>
<dbReference type="GO" id="GO:0017136">
    <property type="term" value="F:histone deacetylase activity, NAD-dependent"/>
    <property type="evidence" value="ECO:0007669"/>
    <property type="project" value="TreeGrafter"/>
</dbReference>
<reference evidence="13" key="1">
    <citation type="submission" date="2021-12" db="EMBL/GenBank/DDBJ databases">
        <authorList>
            <person name="King R."/>
        </authorList>
    </citation>
    <scope>NUCLEOTIDE SEQUENCE</scope>
</reference>
<feature type="active site" description="Proton acceptor" evidence="10">
    <location>
        <position position="299"/>
    </location>
</feature>
<feature type="region of interest" description="Disordered" evidence="11">
    <location>
        <begin position="615"/>
        <end position="656"/>
    </location>
</feature>
<dbReference type="EMBL" id="OU963862">
    <property type="protein sequence ID" value="CAH0382290.1"/>
    <property type="molecule type" value="Genomic_DNA"/>
</dbReference>
<name>A0A9P0A1K2_BEMTA</name>
<gene>
    <name evidence="13" type="ORF">BEMITA_LOCUS1845</name>
</gene>
<dbReference type="InterPro" id="IPR003000">
    <property type="entry name" value="Sirtuin"/>
</dbReference>
<comment type="similarity">
    <text evidence="3">Belongs to the sirtuin family. Class I subfamily.</text>
</comment>
<dbReference type="InterPro" id="IPR029035">
    <property type="entry name" value="DHS-like_NAD/FAD-binding_dom"/>
</dbReference>
<evidence type="ECO:0000256" key="11">
    <source>
        <dbReference type="SAM" id="MobiDB-lite"/>
    </source>
</evidence>
<feature type="region of interest" description="Disordered" evidence="11">
    <location>
        <begin position="465"/>
        <end position="524"/>
    </location>
</feature>
<feature type="domain" description="Deacetylase sirtuin-type" evidence="12">
    <location>
        <begin position="172"/>
        <end position="432"/>
    </location>
</feature>
<dbReference type="GO" id="GO:0005637">
    <property type="term" value="C:nuclear inner membrane"/>
    <property type="evidence" value="ECO:0007669"/>
    <property type="project" value="TreeGrafter"/>
</dbReference>
<keyword evidence="7 10" id="KW-0862">Zinc</keyword>
<evidence type="ECO:0000313" key="13">
    <source>
        <dbReference type="EMBL" id="CAH0382290.1"/>
    </source>
</evidence>
<dbReference type="Gene3D" id="3.40.50.1220">
    <property type="entry name" value="TPP-binding domain"/>
    <property type="match status" value="1"/>
</dbReference>
<keyword evidence="14" id="KW-1185">Reference proteome</keyword>
<organism evidence="13 14">
    <name type="scientific">Bemisia tabaci</name>
    <name type="common">Sweetpotato whitefly</name>
    <name type="synonym">Aleurodes tabaci</name>
    <dbReference type="NCBI Taxonomy" id="7038"/>
    <lineage>
        <taxon>Eukaryota</taxon>
        <taxon>Metazoa</taxon>
        <taxon>Ecdysozoa</taxon>
        <taxon>Arthropoda</taxon>
        <taxon>Hexapoda</taxon>
        <taxon>Insecta</taxon>
        <taxon>Pterygota</taxon>
        <taxon>Neoptera</taxon>
        <taxon>Paraneoptera</taxon>
        <taxon>Hemiptera</taxon>
        <taxon>Sternorrhyncha</taxon>
        <taxon>Aleyrodoidea</taxon>
        <taxon>Aleyrodidae</taxon>
        <taxon>Aleyrodinae</taxon>
        <taxon>Bemisia</taxon>
    </lineage>
</organism>
<dbReference type="PANTHER" id="PTHR11085">
    <property type="entry name" value="NAD-DEPENDENT PROTEIN DEACYLASE SIRTUIN-5, MITOCHONDRIAL-RELATED"/>
    <property type="match status" value="1"/>
</dbReference>
<feature type="compositionally biased region" description="Basic and acidic residues" evidence="11">
    <location>
        <begin position="632"/>
        <end position="645"/>
    </location>
</feature>
<evidence type="ECO:0000256" key="8">
    <source>
        <dbReference type="ARBA" id="ARBA00023027"/>
    </source>
</evidence>
<evidence type="ECO:0000256" key="7">
    <source>
        <dbReference type="ARBA" id="ARBA00022833"/>
    </source>
</evidence>
<keyword evidence="9" id="KW-0539">Nucleus</keyword>
<dbReference type="CDD" id="cd01408">
    <property type="entry name" value="SIRT1"/>
    <property type="match status" value="1"/>
</dbReference>
<dbReference type="PANTHER" id="PTHR11085:SF9">
    <property type="entry name" value="NAD-DEPENDENT PROTEIN DEACETYLASE SIRTUIN-1"/>
    <property type="match status" value="1"/>
</dbReference>
<evidence type="ECO:0000256" key="2">
    <source>
        <dbReference type="ARBA" id="ARBA00004123"/>
    </source>
</evidence>
<comment type="cofactor">
    <cofactor evidence="1">
        <name>Zn(2+)</name>
        <dbReference type="ChEBI" id="CHEBI:29105"/>
    </cofactor>
</comment>
<keyword evidence="5" id="KW-0808">Transferase</keyword>
<dbReference type="GO" id="GO:0002039">
    <property type="term" value="F:p53 binding"/>
    <property type="evidence" value="ECO:0007669"/>
    <property type="project" value="TreeGrafter"/>
</dbReference>
<dbReference type="FunFam" id="3.30.1600.10:FF:000013">
    <property type="entry name" value="NAD-dependent protein deacetylase sirtuin-1"/>
    <property type="match status" value="1"/>
</dbReference>
<feature type="region of interest" description="Disordered" evidence="11">
    <location>
        <begin position="39"/>
        <end position="98"/>
    </location>
</feature>
<proteinExistence type="inferred from homology"/>
<evidence type="ECO:0000256" key="4">
    <source>
        <dbReference type="ARBA" id="ARBA00012928"/>
    </source>
</evidence>
<feature type="compositionally biased region" description="Low complexity" evidence="11">
    <location>
        <begin position="696"/>
        <end position="714"/>
    </location>
</feature>
<dbReference type="Pfam" id="PF02146">
    <property type="entry name" value="SIR2"/>
    <property type="match status" value="1"/>
</dbReference>
<dbReference type="InterPro" id="IPR050134">
    <property type="entry name" value="NAD-dep_sirtuin_deacylases"/>
</dbReference>
<feature type="binding site" evidence="10">
    <location>
        <position position="333"/>
    </location>
    <ligand>
        <name>Zn(2+)</name>
        <dbReference type="ChEBI" id="CHEBI:29105"/>
    </ligand>
</feature>
<dbReference type="GO" id="GO:0033553">
    <property type="term" value="C:rDNA heterochromatin"/>
    <property type="evidence" value="ECO:0007669"/>
    <property type="project" value="TreeGrafter"/>
</dbReference>
<feature type="binding site" evidence="10">
    <location>
        <position position="307"/>
    </location>
    <ligand>
        <name>Zn(2+)</name>
        <dbReference type="ChEBI" id="CHEBI:29105"/>
    </ligand>
</feature>
<dbReference type="PROSITE" id="PS50305">
    <property type="entry name" value="SIRTUIN"/>
    <property type="match status" value="1"/>
</dbReference>
<feature type="region of interest" description="Disordered" evidence="11">
    <location>
        <begin position="579"/>
        <end position="602"/>
    </location>
</feature>
<dbReference type="KEGG" id="btab:109033143"/>
<comment type="subcellular location">
    <subcellularLocation>
        <location evidence="2">Nucleus</location>
    </subcellularLocation>
</comment>
<evidence type="ECO:0000256" key="1">
    <source>
        <dbReference type="ARBA" id="ARBA00001947"/>
    </source>
</evidence>
<evidence type="ECO:0000256" key="3">
    <source>
        <dbReference type="ARBA" id="ARBA00006924"/>
    </source>
</evidence>
<evidence type="ECO:0000256" key="6">
    <source>
        <dbReference type="ARBA" id="ARBA00022723"/>
    </source>
</evidence>
<dbReference type="GO" id="GO:0070403">
    <property type="term" value="F:NAD+ binding"/>
    <property type="evidence" value="ECO:0007669"/>
    <property type="project" value="InterPro"/>
</dbReference>
<feature type="compositionally biased region" description="Acidic residues" evidence="11">
    <location>
        <begin position="80"/>
        <end position="92"/>
    </location>
</feature>
<feature type="compositionally biased region" description="Low complexity" evidence="11">
    <location>
        <begin position="593"/>
        <end position="602"/>
    </location>
</feature>
<dbReference type="SUPFAM" id="SSF52467">
    <property type="entry name" value="DHS-like NAD/FAD-binding domain"/>
    <property type="match status" value="1"/>
</dbReference>
<keyword evidence="6 10" id="KW-0479">Metal-binding</keyword>
<dbReference type="Proteomes" id="UP001152759">
    <property type="component" value="Chromosome 1"/>
</dbReference>
<dbReference type="GO" id="GO:0005654">
    <property type="term" value="C:nucleoplasm"/>
    <property type="evidence" value="ECO:0007669"/>
    <property type="project" value="TreeGrafter"/>
</dbReference>
<dbReference type="GO" id="GO:0003714">
    <property type="term" value="F:transcription corepressor activity"/>
    <property type="evidence" value="ECO:0007669"/>
    <property type="project" value="TreeGrafter"/>
</dbReference>
<evidence type="ECO:0000313" key="14">
    <source>
        <dbReference type="Proteomes" id="UP001152759"/>
    </source>
</evidence>
<evidence type="ECO:0000256" key="5">
    <source>
        <dbReference type="ARBA" id="ARBA00022679"/>
    </source>
</evidence>
<dbReference type="EC" id="2.3.1.286" evidence="4"/>
<dbReference type="InterPro" id="IPR026590">
    <property type="entry name" value="Ssirtuin_cat_dom"/>
</dbReference>
<protein>
    <recommendedName>
        <fullName evidence="4">protein acetyllysine N-acetyltransferase</fullName>
        <ecNumber evidence="4">2.3.1.286</ecNumber>
    </recommendedName>
</protein>
<dbReference type="AlphaFoldDB" id="A0A9P0A1K2"/>
<dbReference type="Gene3D" id="3.30.1600.10">
    <property type="entry name" value="SIR2/SIRT2 'Small Domain"/>
    <property type="match status" value="1"/>
</dbReference>
<sequence>MGSSSEDLDYLSPAKRIKLENSDGDQNLVSAPNLGTCASSAYTSKEPGNQNGDSDPFVELKNTVEEGKPSGQSDLNNDRVEEEEEASDDDEVSSTVSNWSDITGLSDISGQDWKCFAGPMTWIQNQIISGVNPRDLLNDILDDATQVPPQVPDFTLWKLLANMMCCPPRRKKLEHINTLDDVVNLIKTCSRIMVLTGAGVSVSCGIPDFRSHNGIYSRLAIDFPNLPDPQAMFDINYFRKDPRPFFKFAREIYPGQFKPSPCHRFIKMLENRGKLLRNYTQNIDTLEKVAGINNIIECHGSFSTASCMNPNCSNKVTSEDIRENVFAQNIPMCQVCKDPSGVIKPDIVFFGEGLPESFHSAMAEDKNVCDLLIVIGSSLKVRPVALIPNSLPSGVPQILINRERLPHLTFDVELLGDGDVVVDTICRMLGEDFSEICWRETPCTAAERLNSPILSLPFRSENGADCSEGEMSIDSTRDSGLGGSSRGERQTSIDSCMEEDSMDGKQFEPLEPCSSTNQSESAPCADCPPIDEDLKCCEYINRLHHTARRKSTTSREAGTKHILFDDNVQETLISCAESDSKNKQRGMLVDEPSSSCSSNQVPSSLVVQRHMSLDSTRDSGIGDGSNSSHSATTDRHMSVDSHSPDTEPISNETSWEREKISVAARLPENTYFMLKQGRYIFPGAEVYSNPMERSNSRSSLSSTDSNNSQCSPPI</sequence>
<feature type="region of interest" description="Disordered" evidence="11">
    <location>
        <begin position="688"/>
        <end position="714"/>
    </location>
</feature>
<evidence type="ECO:0000256" key="10">
    <source>
        <dbReference type="PROSITE-ProRule" id="PRU00236"/>
    </source>
</evidence>
<evidence type="ECO:0000256" key="9">
    <source>
        <dbReference type="ARBA" id="ARBA00023242"/>
    </source>
</evidence>
<dbReference type="GO" id="GO:0046872">
    <property type="term" value="F:metal ion binding"/>
    <property type="evidence" value="ECO:0007669"/>
    <property type="project" value="UniProtKB-KW"/>
</dbReference>
<feature type="binding site" evidence="10">
    <location>
        <position position="336"/>
    </location>
    <ligand>
        <name>Zn(2+)</name>
        <dbReference type="ChEBI" id="CHEBI:29105"/>
    </ligand>
</feature>
<keyword evidence="8" id="KW-0520">NAD</keyword>
<feature type="compositionally biased region" description="Polar residues" evidence="11">
    <location>
        <begin position="39"/>
        <end position="53"/>
    </location>
</feature>
<accession>A0A9P0A1K2</accession>